<gene>
    <name evidence="1" type="ORF">GAK30_01039</name>
</gene>
<dbReference type="EMBL" id="WNDQ01000010">
    <property type="protein sequence ID" value="KAF1022666.1"/>
    <property type="molecule type" value="Genomic_DNA"/>
</dbReference>
<evidence type="ECO:0000313" key="2">
    <source>
        <dbReference type="Proteomes" id="UP000461670"/>
    </source>
</evidence>
<comment type="caution">
    <text evidence="1">The sequence shown here is derived from an EMBL/GenBank/DDBJ whole genome shotgun (WGS) entry which is preliminary data.</text>
</comment>
<accession>A0A7V8FQS2</accession>
<name>A0A7V8FQS2_9BURK</name>
<dbReference type="Proteomes" id="UP000461670">
    <property type="component" value="Unassembled WGS sequence"/>
</dbReference>
<proteinExistence type="predicted"/>
<organism evidence="1 2">
    <name type="scientific">Paracidovorax wautersii</name>
    <dbReference type="NCBI Taxonomy" id="1177982"/>
    <lineage>
        <taxon>Bacteria</taxon>
        <taxon>Pseudomonadati</taxon>
        <taxon>Pseudomonadota</taxon>
        <taxon>Betaproteobacteria</taxon>
        <taxon>Burkholderiales</taxon>
        <taxon>Comamonadaceae</taxon>
        <taxon>Paracidovorax</taxon>
    </lineage>
</organism>
<evidence type="ECO:0000313" key="1">
    <source>
        <dbReference type="EMBL" id="KAF1022666.1"/>
    </source>
</evidence>
<dbReference type="AlphaFoldDB" id="A0A7V8FQS2"/>
<sequence>MVTPVPPEMRVLGPDEVALKPVEQDADQLPRSRVIRQGQPTATVVDGVVLEAAVQWHDFLLLFVTDDIPYEDMLRISLLDAQGRCLDHAVLGGMYSTGRFSLLQPREDSALGFRFMGDTDWHLELCPGPRFRWPWFSEPRGVTRPFGFSRHFVIHGKPQPASAT</sequence>
<reference evidence="2" key="1">
    <citation type="journal article" date="2020" name="MBio">
        <title>Horizontal gene transfer to a defensive symbiont with a reduced genome amongst a multipartite beetle microbiome.</title>
        <authorList>
            <person name="Waterworth S.C."/>
            <person name="Florez L.V."/>
            <person name="Rees E.R."/>
            <person name="Hertweck C."/>
            <person name="Kaltenpoth M."/>
            <person name="Kwan J.C."/>
        </authorList>
    </citation>
    <scope>NUCLEOTIDE SEQUENCE [LARGE SCALE GENOMIC DNA]</scope>
</reference>
<protein>
    <submittedName>
        <fullName evidence="1">Uncharacterized protein</fullName>
    </submittedName>
</protein>